<dbReference type="OrthoDB" id="2898509at2759"/>
<dbReference type="Gene3D" id="3.40.50.720">
    <property type="entry name" value="NAD(P)-binding Rossmann-like Domain"/>
    <property type="match status" value="1"/>
</dbReference>
<evidence type="ECO:0000256" key="1">
    <source>
        <dbReference type="ARBA" id="ARBA00023002"/>
    </source>
</evidence>
<accession>A0A9P5NDV7</accession>
<name>A0A9P5NDV7_GYMJU</name>
<dbReference type="InterPro" id="IPR036291">
    <property type="entry name" value="NAD(P)-bd_dom_sf"/>
</dbReference>
<dbReference type="InterPro" id="IPR052228">
    <property type="entry name" value="Sec_Metab_Biosynth_Oxidored"/>
</dbReference>
<protein>
    <submittedName>
        <fullName evidence="2">Uncharacterized protein</fullName>
    </submittedName>
</protein>
<gene>
    <name evidence="2" type="ORF">CPB84DRAFT_1791458</name>
</gene>
<keyword evidence="3" id="KW-1185">Reference proteome</keyword>
<dbReference type="EMBL" id="JADNYJ010000128">
    <property type="protein sequence ID" value="KAF8881832.1"/>
    <property type="molecule type" value="Genomic_DNA"/>
</dbReference>
<dbReference type="PANTHER" id="PTHR47534:SF3">
    <property type="entry name" value="ALCOHOL DEHYDROGENASE-LIKE C-TERMINAL DOMAIN-CONTAINING PROTEIN"/>
    <property type="match status" value="1"/>
</dbReference>
<sequence length="314" mass="34520">MSVREGSAEGSHVKEPGYIPEMHNIKGPHCVPHISTSAPILHHFNKSSILQSTSHASLSDARTSNAAFNPSYVPTAIITGATAGIGQSIAEALSRRNRSAAESIIASLPKLEASQDSASESTYEFVQCDMTIIKNVHNMAKDLNERLSKVNFLVHCAAIVGLGGRKEADPKEGLDEKMATLYYARWKLTYDLLPLLRKAKEEARKPVLCRYLVRGLRRSDGQSNCYNDLMIAEFAAREPDIAFTHIHPGAVYTGTMVNKGDCAEHMLSALLSAKKGMNRRNWKGDDIGMKKFPQKEGAQKALWDHTLEATSIDE</sequence>
<dbReference type="SUPFAM" id="SSF51735">
    <property type="entry name" value="NAD(P)-binding Rossmann-fold domains"/>
    <property type="match status" value="1"/>
</dbReference>
<dbReference type="PRINTS" id="PR00081">
    <property type="entry name" value="GDHRDH"/>
</dbReference>
<proteinExistence type="predicted"/>
<evidence type="ECO:0000313" key="3">
    <source>
        <dbReference type="Proteomes" id="UP000724874"/>
    </source>
</evidence>
<evidence type="ECO:0000313" key="2">
    <source>
        <dbReference type="EMBL" id="KAF8881832.1"/>
    </source>
</evidence>
<dbReference type="PANTHER" id="PTHR47534">
    <property type="entry name" value="YALI0E05731P"/>
    <property type="match status" value="1"/>
</dbReference>
<dbReference type="Pfam" id="PF00106">
    <property type="entry name" value="adh_short"/>
    <property type="match status" value="1"/>
</dbReference>
<comment type="caution">
    <text evidence="2">The sequence shown here is derived from an EMBL/GenBank/DDBJ whole genome shotgun (WGS) entry which is preliminary data.</text>
</comment>
<keyword evidence="1" id="KW-0560">Oxidoreductase</keyword>
<reference evidence="2" key="1">
    <citation type="submission" date="2020-11" db="EMBL/GenBank/DDBJ databases">
        <authorList>
            <consortium name="DOE Joint Genome Institute"/>
            <person name="Ahrendt S."/>
            <person name="Riley R."/>
            <person name="Andreopoulos W."/>
            <person name="LaButti K."/>
            <person name="Pangilinan J."/>
            <person name="Ruiz-duenas F.J."/>
            <person name="Barrasa J.M."/>
            <person name="Sanchez-Garcia M."/>
            <person name="Camarero S."/>
            <person name="Miyauchi S."/>
            <person name="Serrano A."/>
            <person name="Linde D."/>
            <person name="Babiker R."/>
            <person name="Drula E."/>
            <person name="Ayuso-Fernandez I."/>
            <person name="Pacheco R."/>
            <person name="Padilla G."/>
            <person name="Ferreira P."/>
            <person name="Barriuso J."/>
            <person name="Kellner H."/>
            <person name="Castanera R."/>
            <person name="Alfaro M."/>
            <person name="Ramirez L."/>
            <person name="Pisabarro A.G."/>
            <person name="Kuo A."/>
            <person name="Tritt A."/>
            <person name="Lipzen A."/>
            <person name="He G."/>
            <person name="Yan M."/>
            <person name="Ng V."/>
            <person name="Cullen D."/>
            <person name="Martin F."/>
            <person name="Rosso M.-N."/>
            <person name="Henrissat B."/>
            <person name="Hibbett D."/>
            <person name="Martinez A.T."/>
            <person name="Grigoriev I.V."/>
        </authorList>
    </citation>
    <scope>NUCLEOTIDE SEQUENCE</scope>
    <source>
        <strain evidence="2">AH 44721</strain>
    </source>
</reference>
<dbReference type="AlphaFoldDB" id="A0A9P5NDV7"/>
<organism evidence="2 3">
    <name type="scientific">Gymnopilus junonius</name>
    <name type="common">Spectacular rustgill mushroom</name>
    <name type="synonym">Gymnopilus spectabilis subsp. junonius</name>
    <dbReference type="NCBI Taxonomy" id="109634"/>
    <lineage>
        <taxon>Eukaryota</taxon>
        <taxon>Fungi</taxon>
        <taxon>Dikarya</taxon>
        <taxon>Basidiomycota</taxon>
        <taxon>Agaricomycotina</taxon>
        <taxon>Agaricomycetes</taxon>
        <taxon>Agaricomycetidae</taxon>
        <taxon>Agaricales</taxon>
        <taxon>Agaricineae</taxon>
        <taxon>Hymenogastraceae</taxon>
        <taxon>Gymnopilus</taxon>
    </lineage>
</organism>
<dbReference type="InterPro" id="IPR002347">
    <property type="entry name" value="SDR_fam"/>
</dbReference>
<dbReference type="Proteomes" id="UP000724874">
    <property type="component" value="Unassembled WGS sequence"/>
</dbReference>
<dbReference type="GO" id="GO:0016491">
    <property type="term" value="F:oxidoreductase activity"/>
    <property type="evidence" value="ECO:0007669"/>
    <property type="project" value="UniProtKB-KW"/>
</dbReference>